<accession>I4BIC8</accession>
<dbReference type="AlphaFoldDB" id="I4BIC8"/>
<evidence type="ECO:0000256" key="2">
    <source>
        <dbReference type="ARBA" id="ARBA00023082"/>
    </source>
</evidence>
<feature type="domain" description="RNA polymerase sigma-70 region 2" evidence="7">
    <location>
        <begin position="61"/>
        <end position="131"/>
    </location>
</feature>
<dbReference type="InterPro" id="IPR000943">
    <property type="entry name" value="RNA_pol_sigma70"/>
</dbReference>
<evidence type="ECO:0000259" key="8">
    <source>
        <dbReference type="Pfam" id="PF04545"/>
    </source>
</evidence>
<dbReference type="EMBL" id="CP003053">
    <property type="protein sequence ID" value="AFM17035.1"/>
    <property type="molecule type" value="Genomic_DNA"/>
</dbReference>
<dbReference type="InterPro" id="IPR013324">
    <property type="entry name" value="RNA_pol_sigma_r3/r4-like"/>
</dbReference>
<keyword evidence="2" id="KW-0731">Sigma factor</keyword>
<dbReference type="eggNOG" id="COG1191">
    <property type="taxonomic scope" value="Bacteria"/>
</dbReference>
<dbReference type="InterPro" id="IPR007630">
    <property type="entry name" value="RNA_pol_sigma70_r4"/>
</dbReference>
<dbReference type="InterPro" id="IPR007624">
    <property type="entry name" value="RNA_pol_sigma70_r3"/>
</dbReference>
<dbReference type="SUPFAM" id="SSF88946">
    <property type="entry name" value="Sigma2 domain of RNA polymerase sigma factors"/>
    <property type="match status" value="1"/>
</dbReference>
<dbReference type="GO" id="GO:0003677">
    <property type="term" value="F:DNA binding"/>
    <property type="evidence" value="ECO:0007669"/>
    <property type="project" value="UniProtKB-KW"/>
</dbReference>
<feature type="domain" description="RNA polymerase sigma-70 region 4" evidence="8">
    <location>
        <begin position="228"/>
        <end position="276"/>
    </location>
</feature>
<feature type="domain" description="RNA polymerase sigma-70 region 3" evidence="6">
    <location>
        <begin position="144"/>
        <end position="204"/>
    </location>
</feature>
<dbReference type="InterPro" id="IPR007627">
    <property type="entry name" value="RNA_pol_sigma70_r2"/>
</dbReference>
<dbReference type="Gene3D" id="1.10.10.10">
    <property type="entry name" value="Winged helix-like DNA-binding domain superfamily/Winged helix DNA-binding domain"/>
    <property type="match status" value="2"/>
</dbReference>
<evidence type="ECO:0000313" key="10">
    <source>
        <dbReference type="Proteomes" id="UP000006057"/>
    </source>
</evidence>
<evidence type="ECO:0000313" key="9">
    <source>
        <dbReference type="EMBL" id="AFM17035.1"/>
    </source>
</evidence>
<gene>
    <name evidence="9" type="ordered locus">Mycch_2260</name>
</gene>
<dbReference type="GO" id="GO:0006352">
    <property type="term" value="P:DNA-templated transcription initiation"/>
    <property type="evidence" value="ECO:0007669"/>
    <property type="project" value="InterPro"/>
</dbReference>
<dbReference type="PANTHER" id="PTHR30385">
    <property type="entry name" value="SIGMA FACTOR F FLAGELLAR"/>
    <property type="match status" value="1"/>
</dbReference>
<dbReference type="PANTHER" id="PTHR30385:SF4">
    <property type="entry name" value="RNA POLYMERASE SIGMA-E FACTOR"/>
    <property type="match status" value="1"/>
</dbReference>
<sequence>MTTYQLGATLDPRPQRATTHQVTRLETTPSSVDEDGIHDMFHLLAAAAKTSHEYIRLREAIVERCLPLAENIARRYARRGMEMDDLTQVARVGLLAAVDRFDVSRGSTFIGFAVPTIMGEVRRHFRDHAWTVHVPRRIRDRHVAITKATVNLTQTLQRAPTATELSGALGIDRDEVIESLVAADAYSPPSLDRPVEGSDGRSTVGDAIGVIDSRLDHITDRVALEPLIAALTERQREVLYLRFFASMTQSQIAERIGVSQMHVSRILAATLRELRAQLE</sequence>
<evidence type="ECO:0000259" key="6">
    <source>
        <dbReference type="Pfam" id="PF04539"/>
    </source>
</evidence>
<dbReference type="InterPro" id="IPR014322">
    <property type="entry name" value="RNA_pol_sigma-B/F/G"/>
</dbReference>
<dbReference type="Pfam" id="PF04545">
    <property type="entry name" value="Sigma70_r4"/>
    <property type="match status" value="1"/>
</dbReference>
<keyword evidence="4" id="KW-0804">Transcription</keyword>
<dbReference type="RefSeq" id="WP_014815515.1">
    <property type="nucleotide sequence ID" value="NC_018027.1"/>
</dbReference>
<reference evidence="9 10" key="1">
    <citation type="submission" date="2012-06" db="EMBL/GenBank/DDBJ databases">
        <title>Complete sequence of chromosome of Mycobacterium chubuense NBB4.</title>
        <authorList>
            <consortium name="US DOE Joint Genome Institute"/>
            <person name="Lucas S."/>
            <person name="Han J."/>
            <person name="Lapidus A."/>
            <person name="Cheng J.-F."/>
            <person name="Goodwin L."/>
            <person name="Pitluck S."/>
            <person name="Peters L."/>
            <person name="Mikhailova N."/>
            <person name="Teshima H."/>
            <person name="Detter J.C."/>
            <person name="Han C."/>
            <person name="Tapia R."/>
            <person name="Land M."/>
            <person name="Hauser L."/>
            <person name="Kyrpides N."/>
            <person name="Ivanova N."/>
            <person name="Pagani I."/>
            <person name="Mattes T."/>
            <person name="Holmes A."/>
            <person name="Rutledge P."/>
            <person name="Paulsen I."/>
            <person name="Coleman N."/>
            <person name="Woyke T."/>
        </authorList>
    </citation>
    <scope>NUCLEOTIDE SEQUENCE [LARGE SCALE GENOMIC DNA]</scope>
    <source>
        <strain evidence="9 10">NBB4</strain>
    </source>
</reference>
<dbReference type="Proteomes" id="UP000006057">
    <property type="component" value="Chromosome"/>
</dbReference>
<evidence type="ECO:0000259" key="7">
    <source>
        <dbReference type="Pfam" id="PF04542"/>
    </source>
</evidence>
<feature type="region of interest" description="Disordered" evidence="5">
    <location>
        <begin position="1"/>
        <end position="20"/>
    </location>
</feature>
<protein>
    <submittedName>
        <fullName evidence="9">RNA polymerase sigma-70 factor, sigma-B/F/G subfamily</fullName>
    </submittedName>
</protein>
<dbReference type="GO" id="GO:0016987">
    <property type="term" value="F:sigma factor activity"/>
    <property type="evidence" value="ECO:0007669"/>
    <property type="project" value="UniProtKB-KW"/>
</dbReference>
<dbReference type="OrthoDB" id="9804285at2"/>
<dbReference type="KEGG" id="mcb:Mycch_2260"/>
<evidence type="ECO:0000256" key="1">
    <source>
        <dbReference type="ARBA" id="ARBA00023015"/>
    </source>
</evidence>
<keyword evidence="3" id="KW-0238">DNA-binding</keyword>
<dbReference type="PATRIC" id="fig|710421.3.peg.2255"/>
<organism evidence="9 10">
    <name type="scientific">Mycolicibacterium chubuense (strain NBB4)</name>
    <name type="common">Mycobacterium chubuense</name>
    <dbReference type="NCBI Taxonomy" id="710421"/>
    <lineage>
        <taxon>Bacteria</taxon>
        <taxon>Bacillati</taxon>
        <taxon>Actinomycetota</taxon>
        <taxon>Actinomycetes</taxon>
        <taxon>Mycobacteriales</taxon>
        <taxon>Mycobacteriaceae</taxon>
        <taxon>Mycolicibacterium</taxon>
    </lineage>
</organism>
<dbReference type="Pfam" id="PF04539">
    <property type="entry name" value="Sigma70_r3"/>
    <property type="match status" value="1"/>
</dbReference>
<dbReference type="CDD" id="cd06171">
    <property type="entry name" value="Sigma70_r4"/>
    <property type="match status" value="1"/>
</dbReference>
<dbReference type="Gene3D" id="1.20.120.1810">
    <property type="match status" value="1"/>
</dbReference>
<keyword evidence="1" id="KW-0805">Transcription regulation</keyword>
<dbReference type="InterPro" id="IPR014284">
    <property type="entry name" value="RNA_pol_sigma-70_dom"/>
</dbReference>
<dbReference type="HOGENOM" id="CLU_014793_8_5_11"/>
<dbReference type="STRING" id="710421.Mycch_2260"/>
<dbReference type="NCBIfam" id="TIGR02937">
    <property type="entry name" value="sigma70-ECF"/>
    <property type="match status" value="1"/>
</dbReference>
<proteinExistence type="predicted"/>
<name>I4BIC8_MYCCN</name>
<dbReference type="InterPro" id="IPR013325">
    <property type="entry name" value="RNA_pol_sigma_r2"/>
</dbReference>
<dbReference type="InterPro" id="IPR036388">
    <property type="entry name" value="WH-like_DNA-bd_sf"/>
</dbReference>
<dbReference type="PRINTS" id="PR00046">
    <property type="entry name" value="SIGMA70FCT"/>
</dbReference>
<dbReference type="Pfam" id="PF04542">
    <property type="entry name" value="Sigma70_r2"/>
    <property type="match status" value="1"/>
</dbReference>
<keyword evidence="10" id="KW-1185">Reference proteome</keyword>
<dbReference type="NCBIfam" id="TIGR02980">
    <property type="entry name" value="SigBFG"/>
    <property type="match status" value="1"/>
</dbReference>
<evidence type="ECO:0000256" key="3">
    <source>
        <dbReference type="ARBA" id="ARBA00023125"/>
    </source>
</evidence>
<evidence type="ECO:0000256" key="5">
    <source>
        <dbReference type="SAM" id="MobiDB-lite"/>
    </source>
</evidence>
<dbReference type="SUPFAM" id="SSF88659">
    <property type="entry name" value="Sigma3 and sigma4 domains of RNA polymerase sigma factors"/>
    <property type="match status" value="2"/>
</dbReference>
<evidence type="ECO:0000256" key="4">
    <source>
        <dbReference type="ARBA" id="ARBA00023163"/>
    </source>
</evidence>